<dbReference type="EMBL" id="ANMU01000083">
    <property type="protein sequence ID" value="EMJ81490.1"/>
    <property type="molecule type" value="Genomic_DNA"/>
</dbReference>
<dbReference type="AlphaFoldDB" id="M6C5I1"/>
<protein>
    <submittedName>
        <fullName evidence="1">Uncharacterized protein</fullName>
    </submittedName>
</protein>
<proteinExistence type="predicted"/>
<evidence type="ECO:0000313" key="1">
    <source>
        <dbReference type="EMBL" id="EMJ81490.1"/>
    </source>
</evidence>
<sequence length="41" mass="4795">MDRILKNQVIDLPADIENASQRKLVSTISNLRILFFKKSFM</sequence>
<reference evidence="1 2" key="1">
    <citation type="submission" date="2013-01" db="EMBL/GenBank/DDBJ databases">
        <authorList>
            <person name="Harkins D.M."/>
            <person name="Durkin A.S."/>
            <person name="Brinkac L.M."/>
            <person name="Haft D.H."/>
            <person name="Selengut J.D."/>
            <person name="Sanka R."/>
            <person name="DePew J."/>
            <person name="Purushe J."/>
            <person name="Galloway R.L."/>
            <person name="Vinetz J.M."/>
            <person name="Sutton G.G."/>
            <person name="Nierman W.C."/>
            <person name="Fouts D.E."/>
        </authorList>
    </citation>
    <scope>NUCLEOTIDE SEQUENCE [LARGE SCALE GENOMIC DNA]</scope>
    <source>
        <strain evidence="1 2">Sponselee CDC</strain>
    </source>
</reference>
<organism evidence="1 2">
    <name type="scientific">Leptospira borgpetersenii serovar Hardjo-bovis str. Sponselee</name>
    <dbReference type="NCBI Taxonomy" id="1303729"/>
    <lineage>
        <taxon>Bacteria</taxon>
        <taxon>Pseudomonadati</taxon>
        <taxon>Spirochaetota</taxon>
        <taxon>Spirochaetia</taxon>
        <taxon>Leptospirales</taxon>
        <taxon>Leptospiraceae</taxon>
        <taxon>Leptospira</taxon>
    </lineage>
</organism>
<evidence type="ECO:0000313" key="2">
    <source>
        <dbReference type="Proteomes" id="UP000011873"/>
    </source>
</evidence>
<dbReference type="PATRIC" id="fig|1218567.3.peg.2233"/>
<dbReference type="Proteomes" id="UP000011873">
    <property type="component" value="Unassembled WGS sequence"/>
</dbReference>
<comment type="caution">
    <text evidence="1">The sequence shown here is derived from an EMBL/GenBank/DDBJ whole genome shotgun (WGS) entry which is preliminary data.</text>
</comment>
<gene>
    <name evidence="1" type="ORF">LEP1GSC016_3179</name>
</gene>
<accession>M6C5I1</accession>
<name>M6C5I1_LEPBO</name>